<dbReference type="EMBL" id="OX596109">
    <property type="protein sequence ID" value="CAN0294339.1"/>
    <property type="molecule type" value="Genomic_DNA"/>
</dbReference>
<reference evidence="1" key="2">
    <citation type="submission" date="2025-03" db="EMBL/GenBank/DDBJ databases">
        <authorList>
            <consortium name="ELIXIR-Norway"/>
            <consortium name="Elixir Norway"/>
        </authorList>
    </citation>
    <scope>NUCLEOTIDE SEQUENCE</scope>
</reference>
<dbReference type="Proteomes" id="UP001162501">
    <property type="component" value="Chromosome 25"/>
</dbReference>
<gene>
    <name evidence="1" type="ORF">MRATA1EN22A_LOCUS15095</name>
</gene>
<reference evidence="1" key="1">
    <citation type="submission" date="2023-05" db="EMBL/GenBank/DDBJ databases">
        <authorList>
            <consortium name="ELIXIR-Norway"/>
        </authorList>
    </citation>
    <scope>NUCLEOTIDE SEQUENCE</scope>
</reference>
<name>A0AC59Z7S9_RANTA</name>
<sequence>HDCPEWKHVLQILSVWAGILARGTRSLPTCSSKQRTGGGAPRVSAGPPPYGRGDGSGLQGTPVNPAPPYSPCPALGA</sequence>
<protein>
    <submittedName>
        <fullName evidence="1">Uncharacterized protein</fullName>
    </submittedName>
</protein>
<accession>A0AC59Z7S9</accession>
<feature type="non-terminal residue" evidence="1">
    <location>
        <position position="77"/>
    </location>
</feature>
<proteinExistence type="predicted"/>
<organism evidence="1 2">
    <name type="scientific">Rangifer tarandus platyrhynchus</name>
    <name type="common">Svalbard reindeer</name>
    <dbReference type="NCBI Taxonomy" id="3082113"/>
    <lineage>
        <taxon>Eukaryota</taxon>
        <taxon>Metazoa</taxon>
        <taxon>Chordata</taxon>
        <taxon>Craniata</taxon>
        <taxon>Vertebrata</taxon>
        <taxon>Euteleostomi</taxon>
        <taxon>Mammalia</taxon>
        <taxon>Eutheria</taxon>
        <taxon>Laurasiatheria</taxon>
        <taxon>Artiodactyla</taxon>
        <taxon>Ruminantia</taxon>
        <taxon>Pecora</taxon>
        <taxon>Cervidae</taxon>
        <taxon>Odocoileinae</taxon>
        <taxon>Rangifer</taxon>
    </lineage>
</organism>
<feature type="non-terminal residue" evidence="1">
    <location>
        <position position="1"/>
    </location>
</feature>
<evidence type="ECO:0000313" key="2">
    <source>
        <dbReference type="Proteomes" id="UP001162501"/>
    </source>
</evidence>
<evidence type="ECO:0000313" key="1">
    <source>
        <dbReference type="EMBL" id="CAN0294339.1"/>
    </source>
</evidence>